<dbReference type="PRINTS" id="PR00837">
    <property type="entry name" value="V5TPXLIKE"/>
</dbReference>
<comment type="caution">
    <text evidence="3">The sequence shown here is derived from an EMBL/GenBank/DDBJ whole genome shotgun (WGS) entry which is preliminary data.</text>
</comment>
<name>A0A444XXQ9_ARAHY</name>
<evidence type="ECO:0000313" key="3">
    <source>
        <dbReference type="EMBL" id="RYQ94434.1"/>
    </source>
</evidence>
<protein>
    <recommendedName>
        <fullName evidence="2">SCP domain-containing protein</fullName>
    </recommendedName>
</protein>
<feature type="signal peptide" evidence="1">
    <location>
        <begin position="1"/>
        <end position="21"/>
    </location>
</feature>
<dbReference type="InterPro" id="IPR035940">
    <property type="entry name" value="CAP_sf"/>
</dbReference>
<reference evidence="3 4" key="1">
    <citation type="submission" date="2019-01" db="EMBL/GenBank/DDBJ databases">
        <title>Sequencing of cultivated peanut Arachis hypogaea provides insights into genome evolution and oil improvement.</title>
        <authorList>
            <person name="Chen X."/>
        </authorList>
    </citation>
    <scope>NUCLEOTIDE SEQUENCE [LARGE SCALE GENOMIC DNA]</scope>
    <source>
        <strain evidence="4">cv. Fuhuasheng</strain>
        <tissue evidence="3">Leaves</tissue>
    </source>
</reference>
<accession>A0A444XXQ9</accession>
<organism evidence="3 4">
    <name type="scientific">Arachis hypogaea</name>
    <name type="common">Peanut</name>
    <dbReference type="NCBI Taxonomy" id="3818"/>
    <lineage>
        <taxon>Eukaryota</taxon>
        <taxon>Viridiplantae</taxon>
        <taxon>Streptophyta</taxon>
        <taxon>Embryophyta</taxon>
        <taxon>Tracheophyta</taxon>
        <taxon>Spermatophyta</taxon>
        <taxon>Magnoliopsida</taxon>
        <taxon>eudicotyledons</taxon>
        <taxon>Gunneridae</taxon>
        <taxon>Pentapetalae</taxon>
        <taxon>rosids</taxon>
        <taxon>fabids</taxon>
        <taxon>Fabales</taxon>
        <taxon>Fabaceae</taxon>
        <taxon>Papilionoideae</taxon>
        <taxon>50 kb inversion clade</taxon>
        <taxon>dalbergioids sensu lato</taxon>
        <taxon>Dalbergieae</taxon>
        <taxon>Pterocarpus clade</taxon>
        <taxon>Arachis</taxon>
    </lineage>
</organism>
<feature type="chain" id="PRO_5019159281" description="SCP domain-containing protein" evidence="1">
    <location>
        <begin position="22"/>
        <end position="303"/>
    </location>
</feature>
<sequence>MKRLLNALFVSFVSIVPLCCSLERLNFPKHYLKNHNIVRQHVGTPALKWDRQLEKHARNFVNAYSVDCLVKKPSISSGIGWNIARNWGNDTFVGAHAVVKWALQQENYDYVTNSCVGGECHAYTQLVWKRSTRLGCAGVTCHNFSGILIRCNYEPPGNIPERLSSPKHYLEYHNVIRQHFGSSVLKWDRQLEKHARSFVNANSVDCLARKPSISSGIGWNIARNWGNDTFVGAHAVVKWAHQHENYDHVTNSCVGGECHAYTQLVWKRSTRLGCAGVTCHNHSGILIRCNYEPPGNIPGQRPY</sequence>
<keyword evidence="1" id="KW-0732">Signal</keyword>
<keyword evidence="4" id="KW-1185">Reference proteome</keyword>
<dbReference type="SUPFAM" id="SSF55797">
    <property type="entry name" value="PR-1-like"/>
    <property type="match status" value="2"/>
</dbReference>
<evidence type="ECO:0000256" key="1">
    <source>
        <dbReference type="SAM" id="SignalP"/>
    </source>
</evidence>
<feature type="domain" description="SCP" evidence="2">
    <location>
        <begin position="164"/>
        <end position="299"/>
    </location>
</feature>
<dbReference type="InterPro" id="IPR014044">
    <property type="entry name" value="CAP_dom"/>
</dbReference>
<feature type="domain" description="SCP" evidence="2">
    <location>
        <begin position="26"/>
        <end position="161"/>
    </location>
</feature>
<dbReference type="Proteomes" id="UP000289738">
    <property type="component" value="Chromosome B08"/>
</dbReference>
<dbReference type="PROSITE" id="PS01010">
    <property type="entry name" value="CRISP_2"/>
    <property type="match status" value="2"/>
</dbReference>
<dbReference type="GO" id="GO:0005576">
    <property type="term" value="C:extracellular region"/>
    <property type="evidence" value="ECO:0007669"/>
    <property type="project" value="InterPro"/>
</dbReference>
<dbReference type="Pfam" id="PF00188">
    <property type="entry name" value="CAP"/>
    <property type="match status" value="2"/>
</dbReference>
<dbReference type="Gene3D" id="3.40.33.10">
    <property type="entry name" value="CAP"/>
    <property type="match status" value="2"/>
</dbReference>
<dbReference type="FunFam" id="3.40.33.10:FF:000004">
    <property type="entry name" value="CAP, cysteine-rich secretory protein, antigen 5"/>
    <property type="match status" value="1"/>
</dbReference>
<dbReference type="SMART" id="SM00198">
    <property type="entry name" value="SCP"/>
    <property type="match status" value="2"/>
</dbReference>
<dbReference type="AlphaFoldDB" id="A0A444XXQ9"/>
<evidence type="ECO:0000313" key="4">
    <source>
        <dbReference type="Proteomes" id="UP000289738"/>
    </source>
</evidence>
<dbReference type="PANTHER" id="PTHR10334">
    <property type="entry name" value="CYSTEINE-RICH SECRETORY PROTEIN-RELATED"/>
    <property type="match status" value="1"/>
</dbReference>
<dbReference type="STRING" id="3818.A0A444XXQ9"/>
<dbReference type="EMBL" id="SDMP01000018">
    <property type="protein sequence ID" value="RYQ94434.1"/>
    <property type="molecule type" value="Genomic_DNA"/>
</dbReference>
<dbReference type="InterPro" id="IPR001283">
    <property type="entry name" value="CRISP-related"/>
</dbReference>
<proteinExistence type="predicted"/>
<evidence type="ECO:0000259" key="2">
    <source>
        <dbReference type="SMART" id="SM00198"/>
    </source>
</evidence>
<gene>
    <name evidence="3" type="ORF">Ahy_B08g089339</name>
</gene>
<dbReference type="InterPro" id="IPR018244">
    <property type="entry name" value="Allrgn_V5/Tpx1_CS"/>
</dbReference>